<keyword evidence="4" id="KW-1003">Cell membrane</keyword>
<reference evidence="11 12" key="1">
    <citation type="submission" date="2016-01" db="EMBL/GenBank/DDBJ databases">
        <authorList>
            <person name="Oliw E.H."/>
        </authorList>
    </citation>
    <scope>NUCLEOTIDE SEQUENCE [LARGE SCALE GENOMIC DNA]</scope>
    <source>
        <strain evidence="11 12">Kerr 14</strain>
    </source>
</reference>
<evidence type="ECO:0000256" key="5">
    <source>
        <dbReference type="ARBA" id="ARBA00022692"/>
    </source>
</evidence>
<keyword evidence="5 9" id="KW-0812">Transmembrane</keyword>
<dbReference type="InterPro" id="IPR010065">
    <property type="entry name" value="AA_ABC_transptr_permease_3TM"/>
</dbReference>
<dbReference type="GO" id="GO:0015184">
    <property type="term" value="F:L-cystine transmembrane transporter activity"/>
    <property type="evidence" value="ECO:0007669"/>
    <property type="project" value="TreeGrafter"/>
</dbReference>
<dbReference type="InterPro" id="IPR043429">
    <property type="entry name" value="ArtM/GltK/GlnP/TcyL/YhdX-like"/>
</dbReference>
<dbReference type="Proteomes" id="UP000191897">
    <property type="component" value="Unassembled WGS sequence"/>
</dbReference>
<dbReference type="RefSeq" id="WP_012654914.1">
    <property type="nucleotide sequence ID" value="NZ_LT009734.1"/>
</dbReference>
<dbReference type="InterPro" id="IPR000515">
    <property type="entry name" value="MetI-like"/>
</dbReference>
<dbReference type="Gene3D" id="1.10.3720.10">
    <property type="entry name" value="MetI-like"/>
    <property type="match status" value="1"/>
</dbReference>
<accession>A0A1S7SG60</accession>
<keyword evidence="3 9" id="KW-0813">Transport</keyword>
<dbReference type="PANTHER" id="PTHR30614:SF0">
    <property type="entry name" value="L-CYSTINE TRANSPORT SYSTEM PERMEASE PROTEIN TCYL"/>
    <property type="match status" value="1"/>
</dbReference>
<evidence type="ECO:0000259" key="10">
    <source>
        <dbReference type="PROSITE" id="PS50928"/>
    </source>
</evidence>
<dbReference type="EMBL" id="FBWC01000045">
    <property type="protein sequence ID" value="CUX68692.1"/>
    <property type="molecule type" value="Genomic_DNA"/>
</dbReference>
<evidence type="ECO:0000256" key="9">
    <source>
        <dbReference type="RuleBase" id="RU363032"/>
    </source>
</evidence>
<gene>
    <name evidence="11" type="primary">yecS</name>
    <name evidence="11" type="ORF">AGR4C_pc30060</name>
</gene>
<feature type="transmembrane region" description="Helical" evidence="9">
    <location>
        <begin position="56"/>
        <end position="77"/>
    </location>
</feature>
<dbReference type="AlphaFoldDB" id="A0A1S7SG60"/>
<dbReference type="NCBIfam" id="TIGR01726">
    <property type="entry name" value="HEQRo_perm_3TM"/>
    <property type="match status" value="1"/>
</dbReference>
<dbReference type="GO" id="GO:0043190">
    <property type="term" value="C:ATP-binding cassette (ABC) transporter complex"/>
    <property type="evidence" value="ECO:0007669"/>
    <property type="project" value="InterPro"/>
</dbReference>
<keyword evidence="6" id="KW-0029">Amino-acid transport</keyword>
<feature type="transmembrane region" description="Helical" evidence="9">
    <location>
        <begin position="187"/>
        <end position="207"/>
    </location>
</feature>
<keyword evidence="7 9" id="KW-1133">Transmembrane helix</keyword>
<dbReference type="CDD" id="cd06261">
    <property type="entry name" value="TM_PBP2"/>
    <property type="match status" value="1"/>
</dbReference>
<feature type="transmembrane region" description="Helical" evidence="9">
    <location>
        <begin position="83"/>
        <end position="106"/>
    </location>
</feature>
<dbReference type="InterPro" id="IPR035906">
    <property type="entry name" value="MetI-like_sf"/>
</dbReference>
<name>A0A1S7SG60_AGRTU</name>
<evidence type="ECO:0000256" key="8">
    <source>
        <dbReference type="ARBA" id="ARBA00023136"/>
    </source>
</evidence>
<comment type="similarity">
    <text evidence="2">Belongs to the binding-protein-dependent transport system permease family. HisMQ subfamily.</text>
</comment>
<evidence type="ECO:0000256" key="2">
    <source>
        <dbReference type="ARBA" id="ARBA00010072"/>
    </source>
</evidence>
<evidence type="ECO:0000256" key="6">
    <source>
        <dbReference type="ARBA" id="ARBA00022970"/>
    </source>
</evidence>
<dbReference type="SUPFAM" id="SSF161098">
    <property type="entry name" value="MetI-like"/>
    <property type="match status" value="1"/>
</dbReference>
<keyword evidence="8 9" id="KW-0472">Membrane</keyword>
<evidence type="ECO:0000256" key="7">
    <source>
        <dbReference type="ARBA" id="ARBA00022989"/>
    </source>
</evidence>
<dbReference type="PANTHER" id="PTHR30614">
    <property type="entry name" value="MEMBRANE COMPONENT OF AMINO ACID ABC TRANSPORTER"/>
    <property type="match status" value="1"/>
</dbReference>
<evidence type="ECO:0000313" key="12">
    <source>
        <dbReference type="Proteomes" id="UP000191897"/>
    </source>
</evidence>
<comment type="subcellular location">
    <subcellularLocation>
        <location evidence="1">Cell inner membrane</location>
        <topology evidence="1">Multi-pass membrane protein</topology>
    </subcellularLocation>
    <subcellularLocation>
        <location evidence="9">Cell membrane</location>
        <topology evidence="9">Multi-pass membrane protein</topology>
    </subcellularLocation>
</comment>
<organism evidence="11 12">
    <name type="scientific">Agrobacterium tumefaciens str. Kerr 14</name>
    <dbReference type="NCBI Taxonomy" id="1183424"/>
    <lineage>
        <taxon>Bacteria</taxon>
        <taxon>Pseudomonadati</taxon>
        <taxon>Pseudomonadota</taxon>
        <taxon>Alphaproteobacteria</taxon>
        <taxon>Hyphomicrobiales</taxon>
        <taxon>Rhizobiaceae</taxon>
        <taxon>Rhizobium/Agrobacterium group</taxon>
        <taxon>Agrobacterium</taxon>
        <taxon>Agrobacterium tumefaciens complex</taxon>
    </lineage>
</organism>
<evidence type="ECO:0000256" key="4">
    <source>
        <dbReference type="ARBA" id="ARBA00022475"/>
    </source>
</evidence>
<feature type="domain" description="ABC transmembrane type-1" evidence="10">
    <location>
        <begin position="19"/>
        <end position="209"/>
    </location>
</feature>
<feature type="transmembrane region" description="Helical" evidence="9">
    <location>
        <begin position="15"/>
        <end position="44"/>
    </location>
</feature>
<evidence type="ECO:0000256" key="1">
    <source>
        <dbReference type="ARBA" id="ARBA00004429"/>
    </source>
</evidence>
<proteinExistence type="inferred from homology"/>
<evidence type="ECO:0000313" key="11">
    <source>
        <dbReference type="EMBL" id="CUX68692.1"/>
    </source>
</evidence>
<dbReference type="PROSITE" id="PS50928">
    <property type="entry name" value="ABC_TM1"/>
    <property type="match status" value="1"/>
</dbReference>
<protein>
    <submittedName>
        <fullName evidence="11">Putative transporter subunit: permease component of ABC superfamily transporter</fullName>
    </submittedName>
</protein>
<dbReference type="Pfam" id="PF00528">
    <property type="entry name" value="BPD_transp_1"/>
    <property type="match status" value="1"/>
</dbReference>
<evidence type="ECO:0000256" key="3">
    <source>
        <dbReference type="ARBA" id="ARBA00022448"/>
    </source>
</evidence>
<sequence>MTFDVYYMFRIIPSILYYLPITIYISVVAMIIAAALGLGLSVMLQANRLTAAIARVYISFFRGTPVLVQLLIIYFGLPQLFPAALGISPVNAVIIGLGLHTAAYLAEIFRAALAAVGPGQKEAALSIGLTPVQAFTDVVARQAIRHAIPPTGNIFIGLVKNSSLAFTLGVTEVLAQSKLLASENLKFFEAYFAAGLVYWAFTILYTFGQDWLERYLNRPYDRLRGAVVTQET</sequence>